<keyword evidence="1" id="KW-0812">Transmembrane</keyword>
<protein>
    <submittedName>
        <fullName evidence="2">Hydrogenase 4 subunit B</fullName>
    </submittedName>
</protein>
<dbReference type="EMBL" id="AUZY01008059">
    <property type="protein sequence ID" value="EQD47513.1"/>
    <property type="molecule type" value="Genomic_DNA"/>
</dbReference>
<feature type="non-terminal residue" evidence="2">
    <location>
        <position position="223"/>
    </location>
</feature>
<organism evidence="2">
    <name type="scientific">mine drainage metagenome</name>
    <dbReference type="NCBI Taxonomy" id="410659"/>
    <lineage>
        <taxon>unclassified sequences</taxon>
        <taxon>metagenomes</taxon>
        <taxon>ecological metagenomes</taxon>
    </lineage>
</organism>
<sequence>TASESSSPISGPLFLAILCVGLAIGAPAVLVVLSRITSWVTRINIQPKLVVGNLTVIPAHTNFSAFSPTYLAVFLVAVSIVPIAIYFLAGRLARNARPVRLLGSDAGSVGSTNPLTNDSKVPVWDGGILSYKPRMQNTATTYANPTRITFRRLYQPNVHLNRASDDPAGRSGPVQYRFQVTPLFELYIYAPLIRMFNWLGEVVKPIQSGNVNLYLAYVFIAFL</sequence>
<gene>
    <name evidence="2" type="ORF">B1B_12308</name>
</gene>
<reference evidence="2" key="1">
    <citation type="submission" date="2013-08" db="EMBL/GenBank/DDBJ databases">
        <authorList>
            <person name="Mendez C."/>
            <person name="Richter M."/>
            <person name="Ferrer M."/>
            <person name="Sanchez J."/>
        </authorList>
    </citation>
    <scope>NUCLEOTIDE SEQUENCE</scope>
</reference>
<evidence type="ECO:0000256" key="1">
    <source>
        <dbReference type="SAM" id="Phobius"/>
    </source>
</evidence>
<proteinExistence type="predicted"/>
<feature type="transmembrane region" description="Helical" evidence="1">
    <location>
        <begin position="69"/>
        <end position="89"/>
    </location>
</feature>
<keyword evidence="1" id="KW-1133">Transmembrane helix</keyword>
<feature type="transmembrane region" description="Helical" evidence="1">
    <location>
        <begin position="12"/>
        <end position="33"/>
    </location>
</feature>
<comment type="caution">
    <text evidence="2">The sequence shown here is derived from an EMBL/GenBank/DDBJ whole genome shotgun (WGS) entry which is preliminary data.</text>
</comment>
<keyword evidence="1" id="KW-0472">Membrane</keyword>
<name>T0ZS68_9ZZZZ</name>
<accession>T0ZS68</accession>
<feature type="non-terminal residue" evidence="2">
    <location>
        <position position="1"/>
    </location>
</feature>
<dbReference type="AlphaFoldDB" id="T0ZS68"/>
<reference evidence="2" key="2">
    <citation type="journal article" date="2014" name="ISME J.">
        <title>Microbial stratification in low pH oxic and suboxic macroscopic growths along an acid mine drainage.</title>
        <authorList>
            <person name="Mendez-Garcia C."/>
            <person name="Mesa V."/>
            <person name="Sprenger R.R."/>
            <person name="Richter M."/>
            <person name="Diez M.S."/>
            <person name="Solano J."/>
            <person name="Bargiela R."/>
            <person name="Golyshina O.V."/>
            <person name="Manteca A."/>
            <person name="Ramos J.L."/>
            <person name="Gallego J.R."/>
            <person name="Llorente I."/>
            <person name="Martins Dos Santos V.A."/>
            <person name="Jensen O.N."/>
            <person name="Pelaez A.I."/>
            <person name="Sanchez J."/>
            <person name="Ferrer M."/>
        </authorList>
    </citation>
    <scope>NUCLEOTIDE SEQUENCE</scope>
</reference>
<evidence type="ECO:0000313" key="2">
    <source>
        <dbReference type="EMBL" id="EQD47513.1"/>
    </source>
</evidence>